<protein>
    <submittedName>
        <fullName evidence="7">Possible nucleotidyltransferase</fullName>
    </submittedName>
</protein>
<dbReference type="SUPFAM" id="SSF81593">
    <property type="entry name" value="Nucleotidyltransferase substrate binding subunit/domain"/>
    <property type="match status" value="1"/>
</dbReference>
<dbReference type="Pfam" id="PF08335">
    <property type="entry name" value="GlnD_UR_UTase"/>
    <property type="match status" value="1"/>
</dbReference>
<evidence type="ECO:0000256" key="5">
    <source>
        <dbReference type="ARBA" id="ARBA00023268"/>
    </source>
</evidence>
<accession>A0A1W1C819</accession>
<reference evidence="7" key="1">
    <citation type="submission" date="2016-10" db="EMBL/GenBank/DDBJ databases">
        <authorList>
            <person name="de Groot N.N."/>
        </authorList>
    </citation>
    <scope>NUCLEOTIDE SEQUENCE</scope>
</reference>
<dbReference type="HAMAP" id="MF_00277">
    <property type="entry name" value="PII_uridylyl_transf"/>
    <property type="match status" value="1"/>
</dbReference>
<sequence>MKIKDKIQELLYQNAEDFEMAKALKADIATYFTTLDETFSTSGGKDFLVKHTRKIDEILKLIYKIALYGMFKNYQPMKNTLPLSMAALGSYGREQLCVHSDIDLLIVYRDMPGYNTKEIIEKIFYLIWDCGLKLGHRVHEVDELLEASRSDITIKTAIIESRFVEGSHQMWTETQNVLSMIRHDDPQSFVKKRLEEQHKLHKKFPFGMEPNLKEGRGGFRDANLVYWIGRVRYNIDHISQLPESIVSESEYKSFRQALEFLFRVRSALHLASGKKEDKLRLDLIPDVAKYLGYDNNKKSHMKFSQKVSASLKIVYLNTTIWIDLLSKEYDISEDGLLDAFEDDDRSDMKYYIKSLISNASSEYKASPALLKQLSQAKMPKKIDKNYYPIIRKIFQQPHSFSILVTLLRARVLKRIIPPLKKVMDLPQFDGYHQFPVDIHLLASIYHLEHISDPFIKGLFDSLSSRDREMIKLVTLLHDSGKGRKQEHSIVGATLYKIFAKSLSYTEEMVESGVLLIRNHTLMSNVAQREDLYSEKVIMKFSSQFKTKRMLDLIYILTYADMNGVGDDIYNTFTARLLKTLYNQAVESLEHSEMLDETAMRVKKEKSLQRFKPFNELSRIEQKKILSIPSNLLFLHYTREEILKIATEAWRVDDYHYTISNNYFLTIEITSKINCNLGYILGKLSAFNLVNMDICKLSDEYKFFKLDFKERFQDDELPQVASYIERSFITDEALSIGDIEVNRDDIYIDCDHSKNYALMKLNTKDQRGLIALLITIFDSMDIDIATAKIHTQKKTTRDLFLLEKDGNFCHNREIVVEKITQNRQIS</sequence>
<evidence type="ECO:0000256" key="2">
    <source>
        <dbReference type="ARBA" id="ARBA00022695"/>
    </source>
</evidence>
<name>A0A1W1C819_9ZZZZ</name>
<evidence type="ECO:0000256" key="1">
    <source>
        <dbReference type="ARBA" id="ARBA00022679"/>
    </source>
</evidence>
<dbReference type="CDD" id="cd05401">
    <property type="entry name" value="NT_GlnE_GlnD_like"/>
    <property type="match status" value="1"/>
</dbReference>
<gene>
    <name evidence="7" type="ORF">MNB_SV-6-1034</name>
</gene>
<dbReference type="InterPro" id="IPR013546">
    <property type="entry name" value="PII_UdlTrfase/GS_AdlTrfase"/>
</dbReference>
<proteinExistence type="inferred from homology"/>
<dbReference type="EMBL" id="FPHC01000064">
    <property type="protein sequence ID" value="SFV61852.1"/>
    <property type="molecule type" value="Genomic_DNA"/>
</dbReference>
<keyword evidence="3" id="KW-0378">Hydrolase</keyword>
<dbReference type="GO" id="GO:0008773">
    <property type="term" value="F:[protein-PII] uridylyltransferase activity"/>
    <property type="evidence" value="ECO:0007669"/>
    <property type="project" value="InterPro"/>
</dbReference>
<evidence type="ECO:0000256" key="4">
    <source>
        <dbReference type="ARBA" id="ARBA00022842"/>
    </source>
</evidence>
<dbReference type="PANTHER" id="PTHR47320">
    <property type="entry name" value="BIFUNCTIONAL URIDYLYLTRANSFERASE/URIDYLYL-REMOVING ENZYME"/>
    <property type="match status" value="1"/>
</dbReference>
<evidence type="ECO:0000259" key="6">
    <source>
        <dbReference type="PROSITE" id="PS51671"/>
    </source>
</evidence>
<organism evidence="7">
    <name type="scientific">hydrothermal vent metagenome</name>
    <dbReference type="NCBI Taxonomy" id="652676"/>
    <lineage>
        <taxon>unclassified sequences</taxon>
        <taxon>metagenomes</taxon>
        <taxon>ecological metagenomes</taxon>
    </lineage>
</organism>
<dbReference type="PANTHER" id="PTHR47320:SF1">
    <property type="entry name" value="BIFUNCTIONAL URIDYLYLTRANSFERASE_URIDYLYL-REMOVING ENZYME"/>
    <property type="match status" value="1"/>
</dbReference>
<evidence type="ECO:0000313" key="7">
    <source>
        <dbReference type="EMBL" id="SFV61852.1"/>
    </source>
</evidence>
<dbReference type="SUPFAM" id="SSF81301">
    <property type="entry name" value="Nucleotidyltransferase"/>
    <property type="match status" value="1"/>
</dbReference>
<evidence type="ECO:0000256" key="3">
    <source>
        <dbReference type="ARBA" id="ARBA00022801"/>
    </source>
</evidence>
<dbReference type="InterPro" id="IPR043519">
    <property type="entry name" value="NT_sf"/>
</dbReference>
<keyword evidence="5" id="KW-0511">Multifunctional enzyme</keyword>
<dbReference type="AlphaFoldDB" id="A0A1W1C819"/>
<dbReference type="GO" id="GO:0016787">
    <property type="term" value="F:hydrolase activity"/>
    <property type="evidence" value="ECO:0007669"/>
    <property type="project" value="UniProtKB-KW"/>
</dbReference>
<keyword evidence="4" id="KW-0460">Magnesium</keyword>
<dbReference type="InterPro" id="IPR010043">
    <property type="entry name" value="UTase/UR"/>
</dbReference>
<dbReference type="CDD" id="cd04873">
    <property type="entry name" value="ACT_UUR-ACR-like"/>
    <property type="match status" value="1"/>
</dbReference>
<feature type="domain" description="ACT" evidence="6">
    <location>
        <begin position="757"/>
        <end position="825"/>
    </location>
</feature>
<dbReference type="PIRSF" id="PIRSF006288">
    <property type="entry name" value="PII_uridyltransf"/>
    <property type="match status" value="1"/>
</dbReference>
<dbReference type="InterPro" id="IPR002912">
    <property type="entry name" value="ACT_dom"/>
</dbReference>
<dbReference type="SUPFAM" id="SSF109604">
    <property type="entry name" value="HD-domain/PDEase-like"/>
    <property type="match status" value="1"/>
</dbReference>
<dbReference type="PROSITE" id="PS51671">
    <property type="entry name" value="ACT"/>
    <property type="match status" value="1"/>
</dbReference>
<keyword evidence="1 7" id="KW-0808">Transferase</keyword>
<keyword evidence="2" id="KW-0548">Nucleotidyltransferase</keyword>
<dbReference type="Gene3D" id="1.10.3090.10">
    <property type="entry name" value="cca-adding enzyme, domain 2"/>
    <property type="match status" value="1"/>
</dbReference>